<evidence type="ECO:0000313" key="7">
    <source>
        <dbReference type="EMBL" id="MBP2292793.1"/>
    </source>
</evidence>
<dbReference type="RefSeq" id="WP_246500618.1">
    <property type="nucleotide sequence ID" value="NZ_JAGINP010000008.1"/>
</dbReference>
<evidence type="ECO:0000256" key="4">
    <source>
        <dbReference type="ARBA" id="ARBA00023136"/>
    </source>
</evidence>
<feature type="domain" description="Major facilitator superfamily (MFS) profile" evidence="6">
    <location>
        <begin position="14"/>
        <end position="396"/>
    </location>
</feature>
<dbReference type="EMBL" id="JAGINP010000008">
    <property type="protein sequence ID" value="MBP2292793.1"/>
    <property type="molecule type" value="Genomic_DNA"/>
</dbReference>
<feature type="transmembrane region" description="Helical" evidence="5">
    <location>
        <begin position="253"/>
        <end position="272"/>
    </location>
</feature>
<feature type="transmembrane region" description="Helical" evidence="5">
    <location>
        <begin position="343"/>
        <end position="365"/>
    </location>
</feature>
<name>A0ABS4SL28_9PROT</name>
<dbReference type="InterPro" id="IPR005829">
    <property type="entry name" value="Sugar_transporter_CS"/>
</dbReference>
<dbReference type="PANTHER" id="PTHR23518">
    <property type="entry name" value="C-METHYLTRANSFERASE"/>
    <property type="match status" value="1"/>
</dbReference>
<feature type="transmembrane region" description="Helical" evidence="5">
    <location>
        <begin position="371"/>
        <end position="392"/>
    </location>
</feature>
<dbReference type="Proteomes" id="UP000781958">
    <property type="component" value="Unassembled WGS sequence"/>
</dbReference>
<reference evidence="7 8" key="1">
    <citation type="submission" date="2021-03" db="EMBL/GenBank/DDBJ databases">
        <title>Genomic Encyclopedia of Type Strains, Phase III (KMG-III): the genomes of soil and plant-associated and newly described type strains.</title>
        <authorList>
            <person name="Whitman W."/>
        </authorList>
    </citation>
    <scope>NUCLEOTIDE SEQUENCE [LARGE SCALE GENOMIC DNA]</scope>
    <source>
        <strain evidence="7 8">IMMIB AFH-6</strain>
    </source>
</reference>
<dbReference type="PROSITE" id="PS50850">
    <property type="entry name" value="MFS"/>
    <property type="match status" value="1"/>
</dbReference>
<evidence type="ECO:0000256" key="2">
    <source>
        <dbReference type="ARBA" id="ARBA00022692"/>
    </source>
</evidence>
<evidence type="ECO:0000259" key="6">
    <source>
        <dbReference type="PROSITE" id="PS50850"/>
    </source>
</evidence>
<feature type="transmembrane region" description="Helical" evidence="5">
    <location>
        <begin position="31"/>
        <end position="54"/>
    </location>
</feature>
<keyword evidence="8" id="KW-1185">Reference proteome</keyword>
<dbReference type="SUPFAM" id="SSF103473">
    <property type="entry name" value="MFS general substrate transporter"/>
    <property type="match status" value="1"/>
</dbReference>
<dbReference type="Pfam" id="PF07690">
    <property type="entry name" value="MFS_1"/>
    <property type="match status" value="2"/>
</dbReference>
<dbReference type="PROSITE" id="PS00216">
    <property type="entry name" value="SUGAR_TRANSPORT_1"/>
    <property type="match status" value="1"/>
</dbReference>
<gene>
    <name evidence="7" type="ORF">J2851_002574</name>
</gene>
<dbReference type="InterPro" id="IPR020846">
    <property type="entry name" value="MFS_dom"/>
</dbReference>
<feature type="transmembrane region" description="Helical" evidence="5">
    <location>
        <begin position="313"/>
        <end position="331"/>
    </location>
</feature>
<keyword evidence="2 5" id="KW-0812">Transmembrane</keyword>
<feature type="transmembrane region" description="Helical" evidence="5">
    <location>
        <begin position="284"/>
        <end position="307"/>
    </location>
</feature>
<evidence type="ECO:0000256" key="5">
    <source>
        <dbReference type="SAM" id="Phobius"/>
    </source>
</evidence>
<organism evidence="7 8">
    <name type="scientific">Azospirillum rugosum</name>
    <dbReference type="NCBI Taxonomy" id="416170"/>
    <lineage>
        <taxon>Bacteria</taxon>
        <taxon>Pseudomonadati</taxon>
        <taxon>Pseudomonadota</taxon>
        <taxon>Alphaproteobacteria</taxon>
        <taxon>Rhodospirillales</taxon>
        <taxon>Azospirillaceae</taxon>
        <taxon>Azospirillum</taxon>
    </lineage>
</organism>
<proteinExistence type="predicted"/>
<feature type="transmembrane region" description="Helical" evidence="5">
    <location>
        <begin position="7"/>
        <end position="25"/>
    </location>
</feature>
<dbReference type="CDD" id="cd17370">
    <property type="entry name" value="MFS_MJ1317_like"/>
    <property type="match status" value="1"/>
</dbReference>
<dbReference type="InterPro" id="IPR011701">
    <property type="entry name" value="MFS"/>
</dbReference>
<evidence type="ECO:0000313" key="8">
    <source>
        <dbReference type="Proteomes" id="UP000781958"/>
    </source>
</evidence>
<evidence type="ECO:0000256" key="3">
    <source>
        <dbReference type="ARBA" id="ARBA00022989"/>
    </source>
</evidence>
<keyword evidence="3 5" id="KW-1133">Transmembrane helix</keyword>
<feature type="transmembrane region" description="Helical" evidence="5">
    <location>
        <begin position="172"/>
        <end position="192"/>
    </location>
</feature>
<dbReference type="PANTHER" id="PTHR23518:SF2">
    <property type="entry name" value="MAJOR FACILITATOR SUPERFAMILY TRANSPORTER"/>
    <property type="match status" value="1"/>
</dbReference>
<comment type="caution">
    <text evidence="7">The sequence shown here is derived from an EMBL/GenBank/DDBJ whole genome shotgun (WGS) entry which is preliminary data.</text>
</comment>
<protein>
    <submittedName>
        <fullName evidence="7">MFS family permease</fullName>
    </submittedName>
</protein>
<comment type="subcellular location">
    <subcellularLocation>
        <location evidence="1">Membrane</location>
        <topology evidence="1">Multi-pass membrane protein</topology>
    </subcellularLocation>
</comment>
<evidence type="ECO:0000256" key="1">
    <source>
        <dbReference type="ARBA" id="ARBA00004141"/>
    </source>
</evidence>
<keyword evidence="4 5" id="KW-0472">Membrane</keyword>
<dbReference type="InterPro" id="IPR036259">
    <property type="entry name" value="MFS_trans_sf"/>
</dbReference>
<sequence length="400" mass="41110">MSVRPSPAGAIPGTVVALGFVSLFMDVSSEMIHSLLPVFLVSGLGASALSVGIIEGIAEATASITKVFSGVVSDWVGRRKPLLLLGYGMAALTKPVFPLADSLGTVLLARFLDRIGKGVRGAPRDALVAEVTPVELRGAAFGLRQSMDTVGAFAGPALAMLLMLLSGGDVRLVFWVAVIPAMVAVAVIVVGVREPDAEPSAEKRRFPIRRSELRQLDGHYWGIVALASALTLARFSEAFLLLRAQSVGVEDAYAPLVLIVMNIVYAASAYPLGRLADRLDRRTLLAVGVGLLVLADLVLAAAGSVWAVLAGSAAWGLHMGATQGLLAVFVADAAPKHLRGTAFGLYSLVTGLALLAASALAGALWTAAGPAATFLAGAGFSVLSLVGLLMLVPGKTEAGA</sequence>
<dbReference type="Gene3D" id="1.20.1250.20">
    <property type="entry name" value="MFS general substrate transporter like domains"/>
    <property type="match status" value="2"/>
</dbReference>
<feature type="transmembrane region" description="Helical" evidence="5">
    <location>
        <begin position="213"/>
        <end position="233"/>
    </location>
</feature>
<accession>A0ABS4SL28</accession>
<feature type="transmembrane region" description="Helical" evidence="5">
    <location>
        <begin position="147"/>
        <end position="166"/>
    </location>
</feature>